<name>A0A7J6VFZ0_THATH</name>
<gene>
    <name evidence="1" type="ORF">FRX31_026915</name>
</gene>
<organism evidence="1 2">
    <name type="scientific">Thalictrum thalictroides</name>
    <name type="common">Rue-anemone</name>
    <name type="synonym">Anemone thalictroides</name>
    <dbReference type="NCBI Taxonomy" id="46969"/>
    <lineage>
        <taxon>Eukaryota</taxon>
        <taxon>Viridiplantae</taxon>
        <taxon>Streptophyta</taxon>
        <taxon>Embryophyta</taxon>
        <taxon>Tracheophyta</taxon>
        <taxon>Spermatophyta</taxon>
        <taxon>Magnoliopsida</taxon>
        <taxon>Ranunculales</taxon>
        <taxon>Ranunculaceae</taxon>
        <taxon>Thalictroideae</taxon>
        <taxon>Thalictrum</taxon>
    </lineage>
</organism>
<sequence length="109" mass="12526">MPYISISERVKDSVRRSMCEVRFDAFTDFHNNIGEFGEKMNSESLPKHAHLLAFFPIPPSKVGKHNWLHFRSCDSELTEQNDEDELDSAAKDEQSLTPTLGCNRLRLSK</sequence>
<evidence type="ECO:0000313" key="1">
    <source>
        <dbReference type="EMBL" id="KAF5183498.1"/>
    </source>
</evidence>
<evidence type="ECO:0000313" key="2">
    <source>
        <dbReference type="Proteomes" id="UP000554482"/>
    </source>
</evidence>
<dbReference type="AlphaFoldDB" id="A0A7J6VFZ0"/>
<dbReference type="Proteomes" id="UP000554482">
    <property type="component" value="Unassembled WGS sequence"/>
</dbReference>
<keyword evidence="2" id="KW-1185">Reference proteome</keyword>
<comment type="caution">
    <text evidence="1">The sequence shown here is derived from an EMBL/GenBank/DDBJ whole genome shotgun (WGS) entry which is preliminary data.</text>
</comment>
<proteinExistence type="predicted"/>
<dbReference type="EMBL" id="JABWDY010033321">
    <property type="protein sequence ID" value="KAF5183498.1"/>
    <property type="molecule type" value="Genomic_DNA"/>
</dbReference>
<accession>A0A7J6VFZ0</accession>
<reference evidence="1 2" key="1">
    <citation type="submission" date="2020-06" db="EMBL/GenBank/DDBJ databases">
        <title>Transcriptomic and genomic resources for Thalictrum thalictroides and T. hernandezii: Facilitating candidate gene discovery in an emerging model plant lineage.</title>
        <authorList>
            <person name="Arias T."/>
            <person name="Riano-Pachon D.M."/>
            <person name="Di Stilio V.S."/>
        </authorList>
    </citation>
    <scope>NUCLEOTIDE SEQUENCE [LARGE SCALE GENOMIC DNA]</scope>
    <source>
        <strain evidence="2">cv. WT478/WT964</strain>
        <tissue evidence="1">Leaves</tissue>
    </source>
</reference>
<protein>
    <submittedName>
        <fullName evidence="1">Uncharacterized protein</fullName>
    </submittedName>
</protein>